<name>A0A4R9GGN8_9LEPT</name>
<evidence type="ECO:0000256" key="13">
    <source>
        <dbReference type="ARBA" id="ARBA00023136"/>
    </source>
</evidence>
<dbReference type="GO" id="GO:0009236">
    <property type="term" value="P:cobalamin biosynthetic process"/>
    <property type="evidence" value="ECO:0007669"/>
    <property type="project" value="UniProtKB-UniRule"/>
</dbReference>
<dbReference type="UniPathway" id="UPA00148">
    <property type="reaction ID" value="UER00238"/>
</dbReference>
<evidence type="ECO:0000256" key="10">
    <source>
        <dbReference type="ARBA" id="ARBA00022692"/>
    </source>
</evidence>
<keyword evidence="9 19" id="KW-0808">Transferase</keyword>
<evidence type="ECO:0000256" key="6">
    <source>
        <dbReference type="ARBA" id="ARBA00015850"/>
    </source>
</evidence>
<evidence type="ECO:0000256" key="11">
    <source>
        <dbReference type="ARBA" id="ARBA00022842"/>
    </source>
</evidence>
<gene>
    <name evidence="19" type="primary">cobS</name>
    <name evidence="20" type="ORF">EHO60_05985</name>
</gene>
<dbReference type="Pfam" id="PF02654">
    <property type="entry name" value="CobS"/>
    <property type="match status" value="1"/>
</dbReference>
<evidence type="ECO:0000256" key="19">
    <source>
        <dbReference type="HAMAP-Rule" id="MF_00719"/>
    </source>
</evidence>
<comment type="similarity">
    <text evidence="4 19">Belongs to the CobS family.</text>
</comment>
<comment type="pathway">
    <text evidence="3 19">Cofactor biosynthesis; adenosylcobalamin biosynthesis; adenosylcobalamin from cob(II)yrinate a,c-diamide: step 7/7.</text>
</comment>
<dbReference type="GO" id="GO:0051073">
    <property type="term" value="F:adenosylcobinamide-GDP ribazoletransferase activity"/>
    <property type="evidence" value="ECO:0007669"/>
    <property type="project" value="UniProtKB-UniRule"/>
</dbReference>
<evidence type="ECO:0000256" key="7">
    <source>
        <dbReference type="ARBA" id="ARBA00022475"/>
    </source>
</evidence>
<dbReference type="Proteomes" id="UP000298458">
    <property type="component" value="Unassembled WGS sequence"/>
</dbReference>
<proteinExistence type="inferred from homology"/>
<comment type="catalytic activity">
    <reaction evidence="17 19">
        <text>alpha-ribazole + adenosylcob(III)inamide-GDP = adenosylcob(III)alamin + GMP + H(+)</text>
        <dbReference type="Rhea" id="RHEA:16049"/>
        <dbReference type="ChEBI" id="CHEBI:10329"/>
        <dbReference type="ChEBI" id="CHEBI:15378"/>
        <dbReference type="ChEBI" id="CHEBI:18408"/>
        <dbReference type="ChEBI" id="CHEBI:58115"/>
        <dbReference type="ChEBI" id="CHEBI:60487"/>
        <dbReference type="EC" id="2.7.8.26"/>
    </reaction>
</comment>
<keyword evidence="10 19" id="KW-0812">Transmembrane</keyword>
<keyword evidence="12 19" id="KW-1133">Transmembrane helix</keyword>
<reference evidence="20" key="1">
    <citation type="journal article" date="2019" name="PLoS Negl. Trop. Dis.">
        <title>Revisiting the worldwide diversity of Leptospira species in the environment.</title>
        <authorList>
            <person name="Vincent A.T."/>
            <person name="Schiettekatte O."/>
            <person name="Bourhy P."/>
            <person name="Veyrier F.J."/>
            <person name="Picardeau M."/>
        </authorList>
    </citation>
    <scope>NUCLEOTIDE SEQUENCE [LARGE SCALE GENOMIC DNA]</scope>
    <source>
        <strain evidence="20">SSW15</strain>
    </source>
</reference>
<keyword evidence="11 19" id="KW-0460">Magnesium</keyword>
<evidence type="ECO:0000256" key="5">
    <source>
        <dbReference type="ARBA" id="ARBA00013200"/>
    </source>
</evidence>
<comment type="cofactor">
    <cofactor evidence="1 19">
        <name>Mg(2+)</name>
        <dbReference type="ChEBI" id="CHEBI:18420"/>
    </cofactor>
</comment>
<dbReference type="AlphaFoldDB" id="A0A4R9GGN8"/>
<dbReference type="EMBL" id="RQET01000004">
    <property type="protein sequence ID" value="TGK11838.1"/>
    <property type="molecule type" value="Genomic_DNA"/>
</dbReference>
<dbReference type="HAMAP" id="MF_00719">
    <property type="entry name" value="CobS"/>
    <property type="match status" value="1"/>
</dbReference>
<dbReference type="OrthoDB" id="9794626at2"/>
<comment type="caution">
    <text evidence="20">The sequence shown here is derived from an EMBL/GenBank/DDBJ whole genome shotgun (WGS) entry which is preliminary data.</text>
</comment>
<sequence length="270" mass="30089">MIRFLRRELVLFLSSVRFNTRIAVPDWVEHSEELLASSVRYFPLVGWIIACLTLSVFLGSRQILPTMIAAILSICASVFATGAFHEDGFTDVCDGFGGGWNKEKILGIMKDSRIGAFGVIGIVLLLLLKSVCYFFLADLPFFFFAIAIWSSHASSRLFANMMAISLPYAREDELSKVKSIVKSMKASDVFISAIWGLGPSLLLPFIQSSDPLRYSLMTLIPLGFQLLGFVTLRNFYNKRLGGYTGDCLGAVQQVTEILFLLGTIVAWKYY</sequence>
<evidence type="ECO:0000256" key="14">
    <source>
        <dbReference type="ARBA" id="ARBA00025228"/>
    </source>
</evidence>
<accession>A0A4R9GGN8</accession>
<comment type="catalytic activity">
    <reaction evidence="18 19">
        <text>alpha-ribazole 5'-phosphate + adenosylcob(III)inamide-GDP = adenosylcob(III)alamin 5'-phosphate + GMP + H(+)</text>
        <dbReference type="Rhea" id="RHEA:23560"/>
        <dbReference type="ChEBI" id="CHEBI:15378"/>
        <dbReference type="ChEBI" id="CHEBI:57918"/>
        <dbReference type="ChEBI" id="CHEBI:58115"/>
        <dbReference type="ChEBI" id="CHEBI:60487"/>
        <dbReference type="ChEBI" id="CHEBI:60493"/>
        <dbReference type="EC" id="2.7.8.26"/>
    </reaction>
</comment>
<evidence type="ECO:0000256" key="16">
    <source>
        <dbReference type="ARBA" id="ARBA00032853"/>
    </source>
</evidence>
<dbReference type="InterPro" id="IPR003805">
    <property type="entry name" value="CobS"/>
</dbReference>
<dbReference type="RefSeq" id="WP_135767240.1">
    <property type="nucleotide sequence ID" value="NZ_RQET01000004.1"/>
</dbReference>
<evidence type="ECO:0000256" key="2">
    <source>
        <dbReference type="ARBA" id="ARBA00004651"/>
    </source>
</evidence>
<keyword evidence="8 19" id="KW-0169">Cobalamin biosynthesis</keyword>
<feature type="transmembrane region" description="Helical" evidence="19">
    <location>
        <begin position="39"/>
        <end position="58"/>
    </location>
</feature>
<evidence type="ECO:0000256" key="17">
    <source>
        <dbReference type="ARBA" id="ARBA00048623"/>
    </source>
</evidence>
<dbReference type="PANTHER" id="PTHR34148:SF1">
    <property type="entry name" value="ADENOSYLCOBINAMIDE-GDP RIBAZOLETRANSFERASE"/>
    <property type="match status" value="1"/>
</dbReference>
<evidence type="ECO:0000256" key="8">
    <source>
        <dbReference type="ARBA" id="ARBA00022573"/>
    </source>
</evidence>
<evidence type="ECO:0000256" key="12">
    <source>
        <dbReference type="ARBA" id="ARBA00022989"/>
    </source>
</evidence>
<evidence type="ECO:0000256" key="1">
    <source>
        <dbReference type="ARBA" id="ARBA00001946"/>
    </source>
</evidence>
<evidence type="ECO:0000256" key="18">
    <source>
        <dbReference type="ARBA" id="ARBA00049504"/>
    </source>
</evidence>
<feature type="transmembrane region" description="Helical" evidence="19">
    <location>
        <begin position="212"/>
        <end position="232"/>
    </location>
</feature>
<evidence type="ECO:0000256" key="9">
    <source>
        <dbReference type="ARBA" id="ARBA00022679"/>
    </source>
</evidence>
<keyword evidence="13 19" id="KW-0472">Membrane</keyword>
<evidence type="ECO:0000313" key="20">
    <source>
        <dbReference type="EMBL" id="TGK11838.1"/>
    </source>
</evidence>
<organism evidence="20 21">
    <name type="scientific">Leptospira fletcheri</name>
    <dbReference type="NCBI Taxonomy" id="2484981"/>
    <lineage>
        <taxon>Bacteria</taxon>
        <taxon>Pseudomonadati</taxon>
        <taxon>Spirochaetota</taxon>
        <taxon>Spirochaetia</taxon>
        <taxon>Leptospirales</taxon>
        <taxon>Leptospiraceae</taxon>
        <taxon>Leptospira</taxon>
    </lineage>
</organism>
<evidence type="ECO:0000256" key="3">
    <source>
        <dbReference type="ARBA" id="ARBA00004663"/>
    </source>
</evidence>
<dbReference type="EC" id="2.7.8.26" evidence="5 19"/>
<keyword evidence="21" id="KW-1185">Reference proteome</keyword>
<comment type="function">
    <text evidence="14 19">Joins adenosylcobinamide-GDP and alpha-ribazole to generate adenosylcobalamin (Ado-cobalamin). Also synthesizes adenosylcobalamin 5'-phosphate from adenosylcobinamide-GDP and alpha-ribazole 5'-phosphate.</text>
</comment>
<evidence type="ECO:0000256" key="15">
    <source>
        <dbReference type="ARBA" id="ARBA00032605"/>
    </source>
</evidence>
<feature type="transmembrane region" description="Helical" evidence="19">
    <location>
        <begin position="142"/>
        <end position="168"/>
    </location>
</feature>
<dbReference type="PANTHER" id="PTHR34148">
    <property type="entry name" value="ADENOSYLCOBINAMIDE-GDP RIBAZOLETRANSFERASE"/>
    <property type="match status" value="1"/>
</dbReference>
<feature type="transmembrane region" description="Helical" evidence="19">
    <location>
        <begin position="114"/>
        <end position="136"/>
    </location>
</feature>
<protein>
    <recommendedName>
        <fullName evidence="6 19">Adenosylcobinamide-GDP ribazoletransferase</fullName>
        <ecNumber evidence="5 19">2.7.8.26</ecNumber>
    </recommendedName>
    <alternativeName>
        <fullName evidence="16 19">Cobalamin synthase</fullName>
    </alternativeName>
    <alternativeName>
        <fullName evidence="15 19">Cobalamin-5'-phosphate synthase</fullName>
    </alternativeName>
</protein>
<evidence type="ECO:0000256" key="4">
    <source>
        <dbReference type="ARBA" id="ARBA00010561"/>
    </source>
</evidence>
<feature type="transmembrane region" description="Helical" evidence="19">
    <location>
        <begin position="189"/>
        <end position="206"/>
    </location>
</feature>
<evidence type="ECO:0000313" key="21">
    <source>
        <dbReference type="Proteomes" id="UP000298458"/>
    </source>
</evidence>
<dbReference type="GO" id="GO:0008818">
    <property type="term" value="F:cobalamin 5'-phosphate synthase activity"/>
    <property type="evidence" value="ECO:0007669"/>
    <property type="project" value="UniProtKB-UniRule"/>
</dbReference>
<dbReference type="GO" id="GO:0005886">
    <property type="term" value="C:plasma membrane"/>
    <property type="evidence" value="ECO:0007669"/>
    <property type="project" value="UniProtKB-SubCell"/>
</dbReference>
<comment type="subcellular location">
    <subcellularLocation>
        <location evidence="2 19">Cell membrane</location>
        <topology evidence="2 19">Multi-pass membrane protein</topology>
    </subcellularLocation>
</comment>
<keyword evidence="7 19" id="KW-1003">Cell membrane</keyword>